<keyword evidence="2" id="KW-1185">Reference proteome</keyword>
<evidence type="ECO:0000313" key="2">
    <source>
        <dbReference type="Proteomes" id="UP000694845"/>
    </source>
</evidence>
<dbReference type="GeneID" id="110980467"/>
<protein>
    <submittedName>
        <fullName evidence="3 4">Uncharacterized protein LOC110980467</fullName>
    </submittedName>
</protein>
<feature type="region of interest" description="Disordered" evidence="1">
    <location>
        <begin position="240"/>
        <end position="264"/>
    </location>
</feature>
<evidence type="ECO:0000313" key="4">
    <source>
        <dbReference type="RefSeq" id="XP_022092857.1"/>
    </source>
</evidence>
<feature type="region of interest" description="Disordered" evidence="1">
    <location>
        <begin position="300"/>
        <end position="392"/>
    </location>
</feature>
<feature type="compositionally biased region" description="Basic and acidic residues" evidence="1">
    <location>
        <begin position="320"/>
        <end position="329"/>
    </location>
</feature>
<accession>A0A8B7YJQ3</accession>
<sequence length="497" mass="56741">MTGGSGSTERHYRRLLDKLKARSNRIFVKAQMQNRTQEQRLKKVVHVMEKERDLCIRKSHEGIWRVSSKECPMPRLAKLENMPSYLARPRATTLPTPAELATLLPKKRVRQQPYTSRAESVAISKAPPKEYTRISRRKLSMMTSDQVQIYHYRKVLEDFERKSEVLEEADEKEENADTTNVPEDKNETLVEGGMMADGQWAIPVTKTKSLISEASKALAHEDSTAAAEESVRMVMKKLGMRPQSSPLSYTRKTRPKKRPQTSPGTCATIAEQQLDSKSKVLRTNYLDMYKVQLKNHVRRMKSKGEIPAPSTRIDTASPSHLDDRPKSSLERSALSRASTPIKAASQAPSKFSSPMFTPESRGINNPGAKKERQSTLMQQTASSALRSSPRRQLRRVSTQVMHANAFDELHEEVQRVQSYRKFRRESLQVNDVANLQDIEDGELFEEMKHCRYIRWTKADEAIIEESRDNEPLMNQLALLTLKYSPQVKSTKNKSGKT</sequence>
<name>A0A8B7YJQ3_ACAPL</name>
<dbReference type="KEGG" id="aplc:110980467"/>
<dbReference type="Proteomes" id="UP000694845">
    <property type="component" value="Unplaced"/>
</dbReference>
<dbReference type="AlphaFoldDB" id="A0A8B7YJQ3"/>
<proteinExistence type="predicted"/>
<dbReference type="RefSeq" id="XP_022092856.1">
    <property type="nucleotide sequence ID" value="XM_022237164.1"/>
</dbReference>
<gene>
    <name evidence="3 4" type="primary">LOC110980467</name>
</gene>
<evidence type="ECO:0000313" key="3">
    <source>
        <dbReference type="RefSeq" id="XP_022092856.1"/>
    </source>
</evidence>
<dbReference type="OrthoDB" id="10043991at2759"/>
<organism evidence="2 4">
    <name type="scientific">Acanthaster planci</name>
    <name type="common">Crown-of-thorns starfish</name>
    <dbReference type="NCBI Taxonomy" id="133434"/>
    <lineage>
        <taxon>Eukaryota</taxon>
        <taxon>Metazoa</taxon>
        <taxon>Echinodermata</taxon>
        <taxon>Eleutherozoa</taxon>
        <taxon>Asterozoa</taxon>
        <taxon>Asteroidea</taxon>
        <taxon>Valvatacea</taxon>
        <taxon>Valvatida</taxon>
        <taxon>Acanthasteridae</taxon>
        <taxon>Acanthaster</taxon>
    </lineage>
</organism>
<feature type="compositionally biased region" description="Polar residues" evidence="1">
    <location>
        <begin position="346"/>
        <end position="355"/>
    </location>
</feature>
<feature type="compositionally biased region" description="Polar residues" evidence="1">
    <location>
        <begin position="374"/>
        <end position="386"/>
    </location>
</feature>
<dbReference type="RefSeq" id="XP_022092857.1">
    <property type="nucleotide sequence ID" value="XM_022237165.1"/>
</dbReference>
<evidence type="ECO:0000256" key="1">
    <source>
        <dbReference type="SAM" id="MobiDB-lite"/>
    </source>
</evidence>
<dbReference type="OMA" id="IFVKAQM"/>
<reference evidence="3 4" key="1">
    <citation type="submission" date="2025-04" db="UniProtKB">
        <authorList>
            <consortium name="RefSeq"/>
        </authorList>
    </citation>
    <scope>IDENTIFICATION</scope>
</reference>